<dbReference type="InterPro" id="IPR027417">
    <property type="entry name" value="P-loop_NTPase"/>
</dbReference>
<dbReference type="Pfam" id="PF17874">
    <property type="entry name" value="TPR_MalT"/>
    <property type="match status" value="1"/>
</dbReference>
<evidence type="ECO:0000313" key="2">
    <source>
        <dbReference type="EMBL" id="NML95663.1"/>
    </source>
</evidence>
<dbReference type="Pfam" id="PF00196">
    <property type="entry name" value="GerE"/>
    <property type="match status" value="1"/>
</dbReference>
<dbReference type="PROSITE" id="PS00622">
    <property type="entry name" value="HTH_LUXR_1"/>
    <property type="match status" value="1"/>
</dbReference>
<dbReference type="GO" id="GO:0006355">
    <property type="term" value="P:regulation of DNA-templated transcription"/>
    <property type="evidence" value="ECO:0007669"/>
    <property type="project" value="InterPro"/>
</dbReference>
<organism evidence="2 3">
    <name type="scientific">Novosphingobium olei</name>
    <dbReference type="NCBI Taxonomy" id="2728851"/>
    <lineage>
        <taxon>Bacteria</taxon>
        <taxon>Pseudomonadati</taxon>
        <taxon>Pseudomonadota</taxon>
        <taxon>Alphaproteobacteria</taxon>
        <taxon>Sphingomonadales</taxon>
        <taxon>Sphingomonadaceae</taxon>
        <taxon>Novosphingobium</taxon>
    </lineage>
</organism>
<evidence type="ECO:0000313" key="3">
    <source>
        <dbReference type="Proteomes" id="UP000583556"/>
    </source>
</evidence>
<dbReference type="InterPro" id="IPR041617">
    <property type="entry name" value="TPR_MalT"/>
</dbReference>
<reference evidence="2 3" key="1">
    <citation type="submission" date="2020-04" db="EMBL/GenBank/DDBJ databases">
        <title>Novosphingobium sp. TW-4 isolated from soil.</title>
        <authorList>
            <person name="Dahal R.H."/>
            <person name="Chaudhary D.K."/>
        </authorList>
    </citation>
    <scope>NUCLEOTIDE SEQUENCE [LARGE SCALE GENOMIC DNA]</scope>
    <source>
        <strain evidence="2 3">TW-4</strain>
    </source>
</reference>
<dbReference type="InterPro" id="IPR016032">
    <property type="entry name" value="Sig_transdc_resp-reg_C-effctor"/>
</dbReference>
<dbReference type="PROSITE" id="PS50043">
    <property type="entry name" value="HTH_LUXR_2"/>
    <property type="match status" value="1"/>
</dbReference>
<dbReference type="RefSeq" id="WP_169494867.1">
    <property type="nucleotide sequence ID" value="NZ_JABBGM010000011.1"/>
</dbReference>
<dbReference type="CDD" id="cd06170">
    <property type="entry name" value="LuxR_C_like"/>
    <property type="match status" value="1"/>
</dbReference>
<dbReference type="SMART" id="SM00421">
    <property type="entry name" value="HTH_LUXR"/>
    <property type="match status" value="1"/>
</dbReference>
<gene>
    <name evidence="2" type="ORF">HHL27_18470</name>
</gene>
<evidence type="ECO:0000259" key="1">
    <source>
        <dbReference type="PROSITE" id="PS50043"/>
    </source>
</evidence>
<comment type="caution">
    <text evidence="2">The sequence shown here is derived from an EMBL/GenBank/DDBJ whole genome shotgun (WGS) entry which is preliminary data.</text>
</comment>
<name>A0A7Y0GBZ9_9SPHN</name>
<protein>
    <recommendedName>
        <fullName evidence="1">HTH luxR-type domain-containing protein</fullName>
    </recommendedName>
</protein>
<dbReference type="InterPro" id="IPR011990">
    <property type="entry name" value="TPR-like_helical_dom_sf"/>
</dbReference>
<dbReference type="SUPFAM" id="SSF52540">
    <property type="entry name" value="P-loop containing nucleoside triphosphate hydrolases"/>
    <property type="match status" value="1"/>
</dbReference>
<dbReference type="Gene3D" id="1.25.40.10">
    <property type="entry name" value="Tetratricopeptide repeat domain"/>
    <property type="match status" value="1"/>
</dbReference>
<proteinExistence type="predicted"/>
<dbReference type="InterPro" id="IPR036388">
    <property type="entry name" value="WH-like_DNA-bd_sf"/>
</dbReference>
<dbReference type="PRINTS" id="PR00038">
    <property type="entry name" value="HTHLUXR"/>
</dbReference>
<dbReference type="AlphaFoldDB" id="A0A7Y0GBZ9"/>
<dbReference type="Gene3D" id="1.10.10.10">
    <property type="entry name" value="Winged helix-like DNA-binding domain superfamily/Winged helix DNA-binding domain"/>
    <property type="match status" value="1"/>
</dbReference>
<keyword evidence="3" id="KW-1185">Reference proteome</keyword>
<dbReference type="GO" id="GO:0003677">
    <property type="term" value="F:DNA binding"/>
    <property type="evidence" value="ECO:0007669"/>
    <property type="project" value="InterPro"/>
</dbReference>
<dbReference type="Proteomes" id="UP000583556">
    <property type="component" value="Unassembled WGS sequence"/>
</dbReference>
<accession>A0A7Y0GBZ9</accession>
<dbReference type="SUPFAM" id="SSF46894">
    <property type="entry name" value="C-terminal effector domain of the bipartite response regulators"/>
    <property type="match status" value="1"/>
</dbReference>
<dbReference type="EMBL" id="JABBGM010000011">
    <property type="protein sequence ID" value="NML95663.1"/>
    <property type="molecule type" value="Genomic_DNA"/>
</dbReference>
<feature type="domain" description="HTH luxR-type" evidence="1">
    <location>
        <begin position="833"/>
        <end position="896"/>
    </location>
</feature>
<sequence length="896" mass="98133">MASGLLLPSAIEVPRFKGKWVVPAALRDLGEATDAWRIVMITASPGSGKTRLMARLHAHLETNLQLSCWLRVAPDVRGAGTLCRQIATVLVRVVLGQKSATAAVLMAPSVDPDVLMSVALGEVAAFGGSIAVFLDDLHAADANAVGDVQRLLDGAPHNLRVIMSSRTPTTLRLAKWRNHDALLEIDDNALAVDFKQIGELVAEAGAAPLTLAETRALWARSGGRVSAVRLLARNRVRRDGGQTASDAGGFAIGRDILAYFEEELFADLSDEARGALDAMMVPHRLDHDLMVALVGGGDQAESHIREYRSHGLLTRRSHGQGTTYEAVPLLIDVLRAQSLYGAEELTALHHRCCDWFEARGNLALAAAHAMDAGDAARAIALVERCGFAMIAHGQVHELQVWIERFAIADLRKHPMALLAVAWVLSLLYRLDEAEALIAPLEAELADDPALCAAVDANLAALRVMIHSMRDDFTRASAEGRLWRARYPQSNDWFGRVVDNSIAFCLALTGDVAEARLTLDSAYLPASYDSNPYATIYARCILGLIDLRDGQVRHAERHFAGALKRAEADMDPQSTGTVMAAGLLAGALYEQNELARVEQIIEGFAWSLHAHLFTDARFQAYRAKARIRSAKGQYRAAITALETVLDAGPAIRLTRVHIDVLSEKVTIALNHHDTRMASAYIRALVEQRDNLLAGGLLHAYAEAAVLGARAHFDIEIAAPERAVEMLRRAVKLDLAGGWKVRAMHHAVLGVRALHRAQRTERARSLMKRLVRQAAGSGILRTIIDGGRDIQSVLDGLFARSWQPEDRRQARLLQELREAFDPDLAPRDQGAVEARESADPMLTEREVHLVRLVRAGLTNRQIAERMRVSENTIKWHLKNVFEKASISRRSELASLVLN</sequence>
<dbReference type="InterPro" id="IPR000792">
    <property type="entry name" value="Tscrpt_reg_LuxR_C"/>
</dbReference>